<dbReference type="OrthoDB" id="5531344at2759"/>
<feature type="region of interest" description="Disordered" evidence="1">
    <location>
        <begin position="156"/>
        <end position="189"/>
    </location>
</feature>
<organism evidence="2 3">
    <name type="scientific">Coemansia javaensis</name>
    <dbReference type="NCBI Taxonomy" id="2761396"/>
    <lineage>
        <taxon>Eukaryota</taxon>
        <taxon>Fungi</taxon>
        <taxon>Fungi incertae sedis</taxon>
        <taxon>Zoopagomycota</taxon>
        <taxon>Kickxellomycotina</taxon>
        <taxon>Kickxellomycetes</taxon>
        <taxon>Kickxellales</taxon>
        <taxon>Kickxellaceae</taxon>
        <taxon>Coemansia</taxon>
    </lineage>
</organism>
<evidence type="ECO:0000313" key="3">
    <source>
        <dbReference type="Proteomes" id="UP001140217"/>
    </source>
</evidence>
<proteinExistence type="predicted"/>
<dbReference type="AlphaFoldDB" id="A0A9W8HHV7"/>
<name>A0A9W8HHV7_9FUNG</name>
<sequence length="357" mass="38021">MSAEAETETETGAAAATWTASFEGFFRRAGLHQCLRTLQVEAVVFPAQPRGDFTDCLRQLAADIQGYLAQLEGAGQGTAANGAAGAADSVAQSTKTREQTAQMIEEFVDQQWTGICRSNRDEFLVAGDGRGEDTCARTDARGGSCGVKLQADAGKDASTALGRSTAPQPDGGDDDDVSGRAPQSLPLSGLEERVENIRDHLNVRFVPESADVHRRVSALEDRIMQLEREFPPWAAEHFKQPGRRYTQPPPVTVYRLLPPQGPSASVPAAAAAAAAAGAPPRRTPHAPTPPPKRRRANAPQAFQGPPGVPLDETGKPVFRACGRGVNSSLTRTVLAQLQARRMAQEAQETKEAPHSTS</sequence>
<evidence type="ECO:0000313" key="2">
    <source>
        <dbReference type="EMBL" id="KAJ2786186.1"/>
    </source>
</evidence>
<feature type="compositionally biased region" description="Low complexity" evidence="1">
    <location>
        <begin position="262"/>
        <end position="280"/>
    </location>
</feature>
<keyword evidence="3" id="KW-1185">Reference proteome</keyword>
<evidence type="ECO:0000256" key="1">
    <source>
        <dbReference type="SAM" id="MobiDB-lite"/>
    </source>
</evidence>
<comment type="caution">
    <text evidence="2">The sequence shown here is derived from an EMBL/GenBank/DDBJ whole genome shotgun (WGS) entry which is preliminary data.</text>
</comment>
<dbReference type="Proteomes" id="UP001140217">
    <property type="component" value="Unassembled WGS sequence"/>
</dbReference>
<gene>
    <name evidence="2" type="ORF">H4R18_000033</name>
</gene>
<feature type="region of interest" description="Disordered" evidence="1">
    <location>
        <begin position="262"/>
        <end position="317"/>
    </location>
</feature>
<dbReference type="EMBL" id="JANBUL010000003">
    <property type="protein sequence ID" value="KAJ2786186.1"/>
    <property type="molecule type" value="Genomic_DNA"/>
</dbReference>
<reference evidence="2" key="1">
    <citation type="submission" date="2022-07" db="EMBL/GenBank/DDBJ databases">
        <title>Phylogenomic reconstructions and comparative analyses of Kickxellomycotina fungi.</title>
        <authorList>
            <person name="Reynolds N.K."/>
            <person name="Stajich J.E."/>
            <person name="Barry K."/>
            <person name="Grigoriev I.V."/>
            <person name="Crous P."/>
            <person name="Smith M.E."/>
        </authorList>
    </citation>
    <scope>NUCLEOTIDE SEQUENCE</scope>
    <source>
        <strain evidence="2">NBRC 105414</strain>
    </source>
</reference>
<protein>
    <submittedName>
        <fullName evidence="2">Uncharacterized protein</fullName>
    </submittedName>
</protein>
<accession>A0A9W8HHV7</accession>